<evidence type="ECO:0000259" key="3">
    <source>
        <dbReference type="Pfam" id="PF01855"/>
    </source>
</evidence>
<proteinExistence type="inferred from homology"/>
<evidence type="ECO:0000313" key="6">
    <source>
        <dbReference type="Proteomes" id="UP000824262"/>
    </source>
</evidence>
<dbReference type="GO" id="GO:0006979">
    <property type="term" value="P:response to oxidative stress"/>
    <property type="evidence" value="ECO:0007669"/>
    <property type="project" value="TreeGrafter"/>
</dbReference>
<protein>
    <submittedName>
        <fullName evidence="5">Pyruvate ferredoxin oxidoreductase</fullName>
    </submittedName>
</protein>
<comment type="caution">
    <text evidence="5">The sequence shown here is derived from an EMBL/GenBank/DDBJ whole genome shotgun (WGS) entry which is preliminary data.</text>
</comment>
<dbReference type="Gene3D" id="3.40.50.970">
    <property type="match status" value="1"/>
</dbReference>
<reference evidence="5" key="2">
    <citation type="journal article" date="2021" name="PeerJ">
        <title>Extensive microbial diversity within the chicken gut microbiome revealed by metagenomics and culture.</title>
        <authorList>
            <person name="Gilroy R."/>
            <person name="Ravi A."/>
            <person name="Getino M."/>
            <person name="Pursley I."/>
            <person name="Horton D.L."/>
            <person name="Alikhan N.F."/>
            <person name="Baker D."/>
            <person name="Gharbi K."/>
            <person name="Hall N."/>
            <person name="Watson M."/>
            <person name="Adriaenssens E.M."/>
            <person name="Foster-Nyarko E."/>
            <person name="Jarju S."/>
            <person name="Secka A."/>
            <person name="Antonio M."/>
            <person name="Oren A."/>
            <person name="Chaudhuri R.R."/>
            <person name="La Ragione R."/>
            <person name="Hildebrand F."/>
            <person name="Pallen M.J."/>
        </authorList>
    </citation>
    <scope>NUCLEOTIDE SEQUENCE</scope>
    <source>
        <strain evidence="5">ChiBcolR7-354</strain>
    </source>
</reference>
<evidence type="ECO:0000256" key="2">
    <source>
        <dbReference type="ARBA" id="ARBA00023002"/>
    </source>
</evidence>
<dbReference type="Proteomes" id="UP000824262">
    <property type="component" value="Unassembled WGS sequence"/>
</dbReference>
<dbReference type="GO" id="GO:0019752">
    <property type="term" value="P:carboxylic acid metabolic process"/>
    <property type="evidence" value="ECO:0007669"/>
    <property type="project" value="UniProtKB-ARBA"/>
</dbReference>
<dbReference type="InterPro" id="IPR029061">
    <property type="entry name" value="THDP-binding"/>
</dbReference>
<accession>A0A9D1CTL8</accession>
<reference evidence="5" key="1">
    <citation type="submission" date="2020-10" db="EMBL/GenBank/DDBJ databases">
        <authorList>
            <person name="Gilroy R."/>
        </authorList>
    </citation>
    <scope>NUCLEOTIDE SEQUENCE</scope>
    <source>
        <strain evidence="5">ChiBcolR7-354</strain>
    </source>
</reference>
<evidence type="ECO:0000313" key="5">
    <source>
        <dbReference type="EMBL" id="HIQ79583.1"/>
    </source>
</evidence>
<name>A0A9D1CTL8_9FIRM</name>
<sequence length="399" mass="43432">MGVIKALDGNAAIAHGVMRSKVQLVAAYPITPQTPIVETISSLIDTKQYDATYITVESEHSALSSLIGASSTGVRTFTASASHGLALMHEVTGTASASRLPIVMAVVSRAIPGPMSLWCDHSDIMTQRDQGWIQLFAASPQEALDFVMIAYRVSEDERVLTPTMVDIDGFFCSHLTEPVDVPTVEEAAQFVKDFVPVNARLDPDVPYAMNNLTSPAIFTELKKSQDIGMRSAAKVLDERFEEFAGLFGRKYARVMCHETEDADTVVVCMGSMSGTVKHVVNELRAAGQKVGVARVATFRPFPYRELAEALKNAKNVAVIDRVSGMGSFGPLYEEVLSTLRSGRIDANVYPFVAGLGGRDIWEQTIEDVFSRAEALGQSGAVCDEPIWIDLKEDEVRYNA</sequence>
<dbReference type="InterPro" id="IPR009014">
    <property type="entry name" value="Transketo_C/PFOR_II"/>
</dbReference>
<comment type="similarity">
    <text evidence="1">Belongs to the pyruvate:ferredoxin/flavodoxin oxidoreductase family.</text>
</comment>
<dbReference type="SUPFAM" id="SSF52518">
    <property type="entry name" value="Thiamin diphosphate-binding fold (THDP-binding)"/>
    <property type="match status" value="1"/>
</dbReference>
<dbReference type="PANTHER" id="PTHR32154">
    <property type="entry name" value="PYRUVATE-FLAVODOXIN OXIDOREDUCTASE-RELATED"/>
    <property type="match status" value="1"/>
</dbReference>
<dbReference type="Pfam" id="PF17147">
    <property type="entry name" value="PFOR_II"/>
    <property type="match status" value="1"/>
</dbReference>
<dbReference type="CDD" id="cd07034">
    <property type="entry name" value="TPP_PYR_PFOR_IOR-alpha_like"/>
    <property type="match status" value="1"/>
</dbReference>
<dbReference type="InterPro" id="IPR002880">
    <property type="entry name" value="Pyrv_Fd/Flavodoxin_OxRdtase_N"/>
</dbReference>
<evidence type="ECO:0000259" key="4">
    <source>
        <dbReference type="Pfam" id="PF17147"/>
    </source>
</evidence>
<dbReference type="Pfam" id="PF01855">
    <property type="entry name" value="POR_N"/>
    <property type="match status" value="1"/>
</dbReference>
<keyword evidence="5" id="KW-0670">Pyruvate</keyword>
<dbReference type="InterPro" id="IPR050722">
    <property type="entry name" value="Pyruvate:ferred/Flavod_OxRd"/>
</dbReference>
<dbReference type="Gene3D" id="3.40.50.920">
    <property type="match status" value="1"/>
</dbReference>
<dbReference type="PANTHER" id="PTHR32154:SF0">
    <property type="entry name" value="PYRUVATE-FLAVODOXIN OXIDOREDUCTASE-RELATED"/>
    <property type="match status" value="1"/>
</dbReference>
<feature type="domain" description="Pyruvate flavodoxin/ferredoxin oxidoreductase pyrimidine binding" evidence="3">
    <location>
        <begin position="15"/>
        <end position="238"/>
    </location>
</feature>
<evidence type="ECO:0000256" key="1">
    <source>
        <dbReference type="ARBA" id="ARBA00009032"/>
    </source>
</evidence>
<dbReference type="SUPFAM" id="SSF52922">
    <property type="entry name" value="TK C-terminal domain-like"/>
    <property type="match status" value="1"/>
</dbReference>
<dbReference type="FunFam" id="3.40.50.920:FF:000010">
    <property type="entry name" value="Pyruvate ferredoxin oxidoreductase, alpha subunit"/>
    <property type="match status" value="1"/>
</dbReference>
<dbReference type="GO" id="GO:0016903">
    <property type="term" value="F:oxidoreductase activity, acting on the aldehyde or oxo group of donors"/>
    <property type="evidence" value="ECO:0007669"/>
    <property type="project" value="UniProtKB-ARBA"/>
</dbReference>
<dbReference type="InterPro" id="IPR033412">
    <property type="entry name" value="PFOR_II"/>
</dbReference>
<dbReference type="AlphaFoldDB" id="A0A9D1CTL8"/>
<feature type="domain" description="Pyruvate:ferredoxin oxidoreductase core" evidence="4">
    <location>
        <begin position="262"/>
        <end position="361"/>
    </location>
</feature>
<keyword evidence="2" id="KW-0560">Oxidoreductase</keyword>
<dbReference type="EMBL" id="DVGA01000114">
    <property type="protein sequence ID" value="HIQ79583.1"/>
    <property type="molecule type" value="Genomic_DNA"/>
</dbReference>
<gene>
    <name evidence="5" type="primary">porA</name>
    <name evidence="5" type="ORF">IAB77_10050</name>
</gene>
<dbReference type="FunFam" id="3.40.50.970:FF:000012">
    <property type="entry name" value="Pyruvate:ferredoxin (Flavodoxin) oxidoreductase"/>
    <property type="match status" value="1"/>
</dbReference>
<organism evidence="5 6">
    <name type="scientific">Candidatus Scatomorpha intestinavium</name>
    <dbReference type="NCBI Taxonomy" id="2840922"/>
    <lineage>
        <taxon>Bacteria</taxon>
        <taxon>Bacillati</taxon>
        <taxon>Bacillota</taxon>
        <taxon>Clostridia</taxon>
        <taxon>Eubacteriales</taxon>
        <taxon>Candidatus Scatomorpha</taxon>
    </lineage>
</organism>